<protein>
    <submittedName>
        <fullName evidence="4 5">Lytic murein transglycosylase</fullName>
    </submittedName>
</protein>
<dbReference type="EMBL" id="CP032098">
    <property type="protein sequence ID" value="AXX91576.1"/>
    <property type="molecule type" value="Genomic_DNA"/>
</dbReference>
<name>A0A2G1DJE9_9BACT</name>
<dbReference type="CDD" id="cd16893">
    <property type="entry name" value="LT_MltC_MltE"/>
    <property type="match status" value="1"/>
</dbReference>
<organism evidence="5 6">
    <name type="scientific">Malaciobacter molluscorum LMG 25693</name>
    <dbReference type="NCBI Taxonomy" id="870501"/>
    <lineage>
        <taxon>Bacteria</taxon>
        <taxon>Pseudomonadati</taxon>
        <taxon>Campylobacterota</taxon>
        <taxon>Epsilonproteobacteria</taxon>
        <taxon>Campylobacterales</taxon>
        <taxon>Arcobacteraceae</taxon>
        <taxon>Malaciobacter</taxon>
    </lineage>
</organism>
<reference evidence="4 7" key="2">
    <citation type="submission" date="2018-08" db="EMBL/GenBank/DDBJ databases">
        <title>Complete genome of the Arcobacter molluscorum type strain LMG 25693.</title>
        <authorList>
            <person name="Miller W.G."/>
            <person name="Yee E."/>
            <person name="Bono J.L."/>
        </authorList>
    </citation>
    <scope>NUCLEOTIDE SEQUENCE [LARGE SCALE GENOMIC DNA]</scope>
    <source>
        <strain evidence="4 7">CECT 7696</strain>
    </source>
</reference>
<dbReference type="EMBL" id="NXFY01000005">
    <property type="protein sequence ID" value="PHO18627.1"/>
    <property type="molecule type" value="Genomic_DNA"/>
</dbReference>
<dbReference type="InterPro" id="IPR024570">
    <property type="entry name" value="Murein_transglycosylaseC_N"/>
</dbReference>
<dbReference type="SUPFAM" id="SSF53955">
    <property type="entry name" value="Lysozyme-like"/>
    <property type="match status" value="1"/>
</dbReference>
<evidence type="ECO:0000313" key="5">
    <source>
        <dbReference type="EMBL" id="PHO18627.1"/>
    </source>
</evidence>
<feature type="domain" description="Murein transglycosylase-C N-terminal" evidence="3">
    <location>
        <begin position="65"/>
        <end position="223"/>
    </location>
</feature>
<dbReference type="PROSITE" id="PS51257">
    <property type="entry name" value="PROKAR_LIPOPROTEIN"/>
    <property type="match status" value="1"/>
</dbReference>
<feature type="domain" description="Transglycosylase SLT" evidence="2">
    <location>
        <begin position="228"/>
        <end position="354"/>
    </location>
</feature>
<dbReference type="Proteomes" id="UP000221222">
    <property type="component" value="Unassembled WGS sequence"/>
</dbReference>
<sequence>MKRSVFILILIFFLVGCSSTDIYNITRAAISKDPSIAFKSLARSKSISYVTNPKSLENDIKSLDKNFKKIILTFTKAISGEWGKDNIELPKQKEYVKYMQNYKSRALIDFDKGLVTVETVDEKNTKDSLHNAIVTALLLPDDPQSVDLFNSNRVKLGKTPYLLGEVKDDQNKNIRYLWRANRFASILTKNIKYKTIKKDNKNLKVSYIEIPMVKDHATIRVAKFKNIVDKYSKRYKISKNLIYAIIKTESNFNQFAISNAGAIGLMQIVPTTAGQDAYKYLTNKNYTPNKSYLFNADNNIKLGTVYLKILNDRYLSGIYNKVSKEYCVISAYNTGSGNVLKTFSSNKTKAKNIINKSSASQVYKKLINDLPYTETRRYLKKVVTNKKGFVAL</sequence>
<evidence type="ECO:0000259" key="3">
    <source>
        <dbReference type="Pfam" id="PF11873"/>
    </source>
</evidence>
<keyword evidence="6" id="KW-1185">Reference proteome</keyword>
<dbReference type="InterPro" id="IPR023346">
    <property type="entry name" value="Lysozyme-like_dom_sf"/>
</dbReference>
<gene>
    <name evidence="4" type="ORF">AMOL_0574</name>
    <name evidence="5" type="ORF">CPU12_04935</name>
</gene>
<evidence type="ECO:0000313" key="4">
    <source>
        <dbReference type="EMBL" id="AXX91576.1"/>
    </source>
</evidence>
<dbReference type="Gene3D" id="1.10.530.10">
    <property type="match status" value="1"/>
</dbReference>
<reference evidence="5 6" key="1">
    <citation type="submission" date="2017-09" db="EMBL/GenBank/DDBJ databases">
        <title>Arcobacter canalis sp. nov., a new species isolated from a water canal contaminated with urban sewage.</title>
        <authorList>
            <person name="Perez-Cataluna A."/>
            <person name="Salas-Masso N."/>
            <person name="Figueras M.J."/>
        </authorList>
    </citation>
    <scope>NUCLEOTIDE SEQUENCE [LARGE SCALE GENOMIC DNA]</scope>
    <source>
        <strain evidence="5 6">F98-3</strain>
    </source>
</reference>
<dbReference type="InterPro" id="IPR008258">
    <property type="entry name" value="Transglycosylase_SLT_dom_1"/>
</dbReference>
<evidence type="ECO:0000313" key="7">
    <source>
        <dbReference type="Proteomes" id="UP000262712"/>
    </source>
</evidence>
<dbReference type="Pfam" id="PF01464">
    <property type="entry name" value="SLT"/>
    <property type="match status" value="1"/>
</dbReference>
<evidence type="ECO:0000259" key="2">
    <source>
        <dbReference type="Pfam" id="PF01464"/>
    </source>
</evidence>
<evidence type="ECO:0000313" key="6">
    <source>
        <dbReference type="Proteomes" id="UP000221222"/>
    </source>
</evidence>
<accession>A0A2G1DJE9</accession>
<comment type="similarity">
    <text evidence="1">Belongs to the transglycosylase Slt family.</text>
</comment>
<evidence type="ECO:0000256" key="1">
    <source>
        <dbReference type="ARBA" id="ARBA00007734"/>
    </source>
</evidence>
<dbReference type="Pfam" id="PF11873">
    <property type="entry name" value="Mltc_N"/>
    <property type="match status" value="1"/>
</dbReference>
<dbReference type="AlphaFoldDB" id="A0A2G1DJE9"/>
<dbReference type="KEGG" id="amol:AMOL_0574"/>
<dbReference type="PANTHER" id="PTHR37423">
    <property type="entry name" value="SOLUBLE LYTIC MUREIN TRANSGLYCOSYLASE-RELATED"/>
    <property type="match status" value="1"/>
</dbReference>
<dbReference type="Proteomes" id="UP000262712">
    <property type="component" value="Chromosome"/>
</dbReference>
<proteinExistence type="inferred from homology"/>
<dbReference type="RefSeq" id="WP_099341978.1">
    <property type="nucleotide sequence ID" value="NZ_CP032098.1"/>
</dbReference>
<dbReference type="PANTHER" id="PTHR37423:SF2">
    <property type="entry name" value="MEMBRANE-BOUND LYTIC MUREIN TRANSGLYCOSYLASE C"/>
    <property type="match status" value="1"/>
</dbReference>